<dbReference type="SMART" id="SM00317">
    <property type="entry name" value="SET"/>
    <property type="match status" value="1"/>
</dbReference>
<dbReference type="PANTHER" id="PTHR45888:SF6">
    <property type="entry name" value="HL01030P-RELATED"/>
    <property type="match status" value="1"/>
</dbReference>
<gene>
    <name evidence="23" type="ORF">QR680_012810</name>
</gene>
<keyword evidence="13 15" id="KW-0539">Nucleus</keyword>
<dbReference type="PROSITE" id="PS51543">
    <property type="entry name" value="FYRC"/>
    <property type="match status" value="1"/>
</dbReference>
<evidence type="ECO:0000256" key="2">
    <source>
        <dbReference type="ARBA" id="ARBA00022553"/>
    </source>
</evidence>
<dbReference type="InterPro" id="IPR003888">
    <property type="entry name" value="FYrich_N"/>
</dbReference>
<feature type="region of interest" description="Disordered" evidence="17">
    <location>
        <begin position="1022"/>
        <end position="1052"/>
    </location>
</feature>
<dbReference type="PANTHER" id="PTHR45888">
    <property type="entry name" value="HL01030P-RELATED"/>
    <property type="match status" value="1"/>
</dbReference>
<feature type="compositionally biased region" description="Low complexity" evidence="17">
    <location>
        <begin position="1223"/>
        <end position="1232"/>
    </location>
</feature>
<feature type="compositionally biased region" description="Basic and acidic residues" evidence="17">
    <location>
        <begin position="334"/>
        <end position="349"/>
    </location>
</feature>
<evidence type="ECO:0000256" key="16">
    <source>
        <dbReference type="SAM" id="Coils"/>
    </source>
</evidence>
<feature type="domain" description="PHD-type" evidence="18">
    <location>
        <begin position="500"/>
        <end position="555"/>
    </location>
</feature>
<dbReference type="InterPro" id="IPR001214">
    <property type="entry name" value="SET_dom"/>
</dbReference>
<feature type="compositionally biased region" description="Low complexity" evidence="17">
    <location>
        <begin position="1"/>
        <end position="17"/>
    </location>
</feature>
<dbReference type="PROSITE" id="PS50016">
    <property type="entry name" value="ZF_PHD_2"/>
    <property type="match status" value="2"/>
</dbReference>
<feature type="DNA-binding region" description="HMG box" evidence="15">
    <location>
        <begin position="896"/>
        <end position="962"/>
    </location>
</feature>
<evidence type="ECO:0000256" key="14">
    <source>
        <dbReference type="PROSITE-ProRule" id="PRU00146"/>
    </source>
</evidence>
<keyword evidence="8 14" id="KW-0863">Zinc-finger</keyword>
<keyword evidence="5" id="KW-0949">S-adenosyl-L-methionine</keyword>
<keyword evidence="10" id="KW-0156">Chromatin regulator</keyword>
<feature type="compositionally biased region" description="Basic and acidic residues" evidence="17">
    <location>
        <begin position="888"/>
        <end position="897"/>
    </location>
</feature>
<dbReference type="InterPro" id="IPR034732">
    <property type="entry name" value="EPHD"/>
</dbReference>
<comment type="subcellular location">
    <subcellularLocation>
        <location evidence="1">Nucleus</location>
    </subcellularLocation>
</comment>
<dbReference type="SUPFAM" id="SSF47095">
    <property type="entry name" value="HMG-box"/>
    <property type="match status" value="1"/>
</dbReference>
<dbReference type="InterPro" id="IPR003889">
    <property type="entry name" value="FYrich_C"/>
</dbReference>
<dbReference type="Proteomes" id="UP001175271">
    <property type="component" value="Unassembled WGS sequence"/>
</dbReference>
<keyword evidence="12" id="KW-0804">Transcription</keyword>
<feature type="compositionally biased region" description="Polar residues" evidence="17">
    <location>
        <begin position="967"/>
        <end position="976"/>
    </location>
</feature>
<dbReference type="SUPFAM" id="SSF57903">
    <property type="entry name" value="FYVE/PHD zinc finger"/>
    <property type="match status" value="3"/>
</dbReference>
<keyword evidence="15" id="KW-0238">DNA-binding</keyword>
<feature type="domain" description="Post-SET" evidence="21">
    <location>
        <begin position="2415"/>
        <end position="2431"/>
    </location>
</feature>
<dbReference type="Gene3D" id="3.30.40.10">
    <property type="entry name" value="Zinc/RING finger domain, C3HC4 (zinc finger)"/>
    <property type="match status" value="4"/>
</dbReference>
<dbReference type="GO" id="GO:0042800">
    <property type="term" value="F:histone H3K4 methyltransferase activity"/>
    <property type="evidence" value="ECO:0007669"/>
    <property type="project" value="TreeGrafter"/>
</dbReference>
<dbReference type="InterPro" id="IPR046341">
    <property type="entry name" value="SET_dom_sf"/>
</dbReference>
<dbReference type="GO" id="GO:0044666">
    <property type="term" value="C:MLL3/4 complex"/>
    <property type="evidence" value="ECO:0007669"/>
    <property type="project" value="TreeGrafter"/>
</dbReference>
<evidence type="ECO:0000259" key="21">
    <source>
        <dbReference type="PROSITE" id="PS50868"/>
    </source>
</evidence>
<evidence type="ECO:0000256" key="17">
    <source>
        <dbReference type="SAM" id="MobiDB-lite"/>
    </source>
</evidence>
<comment type="caution">
    <text evidence="23">The sequence shown here is derived from an EMBL/GenBank/DDBJ whole genome shotgun (WGS) entry which is preliminary data.</text>
</comment>
<evidence type="ECO:0000256" key="5">
    <source>
        <dbReference type="ARBA" id="ARBA00022691"/>
    </source>
</evidence>
<dbReference type="PROSITE" id="PS51542">
    <property type="entry name" value="FYRN"/>
    <property type="match status" value="1"/>
</dbReference>
<dbReference type="PROSITE" id="PS50118">
    <property type="entry name" value="HMG_BOX_2"/>
    <property type="match status" value="1"/>
</dbReference>
<evidence type="ECO:0000256" key="7">
    <source>
        <dbReference type="ARBA" id="ARBA00022737"/>
    </source>
</evidence>
<dbReference type="GO" id="GO:0032259">
    <property type="term" value="P:methylation"/>
    <property type="evidence" value="ECO:0007669"/>
    <property type="project" value="UniProtKB-KW"/>
</dbReference>
<feature type="compositionally biased region" description="Low complexity" evidence="17">
    <location>
        <begin position="184"/>
        <end position="197"/>
    </location>
</feature>
<dbReference type="InterPro" id="IPR001965">
    <property type="entry name" value="Znf_PHD"/>
</dbReference>
<evidence type="ECO:0000256" key="3">
    <source>
        <dbReference type="ARBA" id="ARBA00022603"/>
    </source>
</evidence>
<evidence type="ECO:0000256" key="1">
    <source>
        <dbReference type="ARBA" id="ARBA00004123"/>
    </source>
</evidence>
<dbReference type="Pfam" id="PF00628">
    <property type="entry name" value="PHD"/>
    <property type="match status" value="2"/>
</dbReference>
<dbReference type="Gene3D" id="2.170.270.10">
    <property type="entry name" value="SET domain"/>
    <property type="match status" value="1"/>
</dbReference>
<evidence type="ECO:0000256" key="12">
    <source>
        <dbReference type="ARBA" id="ARBA00023163"/>
    </source>
</evidence>
<evidence type="ECO:0000256" key="4">
    <source>
        <dbReference type="ARBA" id="ARBA00022679"/>
    </source>
</evidence>
<evidence type="ECO:0000259" key="20">
    <source>
        <dbReference type="PROSITE" id="PS50280"/>
    </source>
</evidence>
<evidence type="ECO:0000256" key="15">
    <source>
        <dbReference type="PROSITE-ProRule" id="PRU00267"/>
    </source>
</evidence>
<dbReference type="InterPro" id="IPR036910">
    <property type="entry name" value="HMG_box_dom_sf"/>
</dbReference>
<dbReference type="GO" id="GO:0008270">
    <property type="term" value="F:zinc ion binding"/>
    <property type="evidence" value="ECO:0007669"/>
    <property type="project" value="UniProtKB-KW"/>
</dbReference>
<feature type="domain" description="PHD-type" evidence="18">
    <location>
        <begin position="421"/>
        <end position="474"/>
    </location>
</feature>
<feature type="region of interest" description="Disordered" evidence="17">
    <location>
        <begin position="1213"/>
        <end position="1232"/>
    </location>
</feature>
<proteinExistence type="predicted"/>
<dbReference type="Pfam" id="PF05965">
    <property type="entry name" value="FYRC"/>
    <property type="match status" value="1"/>
</dbReference>
<feature type="region of interest" description="Disordered" evidence="17">
    <location>
        <begin position="951"/>
        <end position="981"/>
    </location>
</feature>
<keyword evidence="6" id="KW-0479">Metal-binding</keyword>
<dbReference type="PROSITE" id="PS50868">
    <property type="entry name" value="POST_SET"/>
    <property type="match status" value="1"/>
</dbReference>
<feature type="compositionally biased region" description="Basic and acidic residues" evidence="17">
    <location>
        <begin position="247"/>
        <end position="258"/>
    </location>
</feature>
<dbReference type="CDD" id="cd15513">
    <property type="entry name" value="PHD5_KMT2C_like"/>
    <property type="match status" value="1"/>
</dbReference>
<dbReference type="CDD" id="cd15512">
    <property type="entry name" value="PHD4_KMT2C_like"/>
    <property type="match status" value="1"/>
</dbReference>
<organism evidence="23 24">
    <name type="scientific">Steinernema hermaphroditum</name>
    <dbReference type="NCBI Taxonomy" id="289476"/>
    <lineage>
        <taxon>Eukaryota</taxon>
        <taxon>Metazoa</taxon>
        <taxon>Ecdysozoa</taxon>
        <taxon>Nematoda</taxon>
        <taxon>Chromadorea</taxon>
        <taxon>Rhabditida</taxon>
        <taxon>Tylenchina</taxon>
        <taxon>Panagrolaimomorpha</taxon>
        <taxon>Strongyloidoidea</taxon>
        <taxon>Steinernematidae</taxon>
        <taxon>Steinernema</taxon>
    </lineage>
</organism>
<dbReference type="SMART" id="SM00508">
    <property type="entry name" value="PostSET"/>
    <property type="match status" value="1"/>
</dbReference>
<feature type="domain" description="HMG box" evidence="19">
    <location>
        <begin position="896"/>
        <end position="962"/>
    </location>
</feature>
<evidence type="ECO:0000256" key="8">
    <source>
        <dbReference type="ARBA" id="ARBA00022771"/>
    </source>
</evidence>
<sequence>MVFGSDSSANSASSAESKALRGRRVDSFASRLARAAAAQQNVEQQATPSKINCQGCGLGGGPEERWTPTGFCAECTQKLSPCGVCKSPITKQQSSIRCLSCHSFIHVHCDSSASLQTSAQYACPPCQQRSRPSRGASQQQPQSLKPEHIADFMRSVDPASFAAAFGGAPPDAFLQQFMQLSKPASASTASPQSSSDALNDIDDAGSSSQNVSQSAMSSPTTATTTASGSACASPAFANGDSLDGEEEFKPSRRGDSRGARAAKKKPGAAGSRQTNSRNRSGGKPASAIAYLAEKGPSTSGKGGKGGKARGRSQKGKASKSRKNRSTTEAVRGTQRSDDGDAEDPLKTRTADENDYIRTAIVTSALDTYVKEAPLCLVCGSIGRDVEGTMLACSSCAQSYHTYCVGMHDKMSTTILKRGWRCLDCTICEGCGDGKDESKLLLCDECDMAFHTYCLDPPLHAIPQGSWRCKWCTTCARCNCLVPSAFDLQQNEGFCGPCYSQRMCPKCKKLYETGDLMIRCQHCTRWLHGRCEELTTEEMLENASENAFRCSLCRPKCDAPHTTMLIDNVLLTKSALDEMSQRHGSHFLRSTSSMSFGAIVDSFHKSHQSSFDNGATPTRAPPLPNPVPDGFVDEGAMDDRLDGDFVVARGRGRGGGMRGARMPRLGVGGFIVKQPRHRMLAAMNLEEEEAEGELQANGKPKVKRPRKPRRPPLEECYPPQIQESFFGMQPIDSRTLEAVDEPVLEIYLKTGLDAQMEKTGSVLRGEVAEQLANEDMMIDDAELAGLDMEMDFNDFNLLMDDDDEALNQMLGDNDDLNDALDIAHADPLFEASRQTQPLIDQHQQVTAGMPVSFHSAQAPPQHMMHRHPPPQNPQKPQRDSEKGNQATERWQEDEPLGDKATKAAVLYANIMRPNLRSEFPEWSERQKQITRMWRALEQTERLKYVAKARENRTNNTKMQRLQKKASESIPNTPTTSMAPGCAPILPGAQPLTMQQQMAVMRHQHIKMEHPAHMTHPSKQAFKVPTVPSTPQEHSGPPGFPIPQQQRPGGLPPGKQFVAQSPAAFSHGHQFQMPANLPPQILEQYDLMRKRTVDLERQQTSIENELLRMRKMKKNLTAKRRQLQKSASAEQQGTLAAADLNDADLQQLARLTENIPERQRALEECRRDFRAHQSNIIDFEGKYDIQSTVRTPSAAPSPQRPLPTQSPAVGIKTEIDFSSEPPTPSSGRPGSSASFSAEMMYQQGYTQQAFQMQQPKRGRKRKAKPEDGPGAQANCHPPTLGGYSLEMMRTDEEIGAYFVLLDVVNRATKLVDGSESEEGIRQILQQAAQGTLPTERGPAPLTFPAQSQLQMPMLGEPPKPKKKRAQQLKKPAGSIADGTDEYTLFVQRMDTLLRLCPPITHYLQNPSSTRWKGDQYMQQNMGLATLPEKGPQTAVLGNEFGELRLNFVGDYFDDFESGHHQKASPVPQFHSQPRNPSTHPPPMSVMCRDVNITNLVHYPSSFDAPPVFYDPADFASSDPYAEAGYDLVGLRPWFLAGIADHVPLPPMVRALHRFIDRPFSMASIREPGRLAMLDSERVALGEEDELAVGITIADGADVSRAVGCLREILGNDVVPDIVCFESPPMSPSAHTNSVVPEQPALNGHVEEVRSLICRQCSTVMRDAAIQQSLNQMGIVAGEHHSDDKENTVSFCSMQCYYTFVAERKIALTPEQVQDAEQFVDKPTLVKLQQVAAENFARCLNQGKLKASDLPCGPRILCPPQPLVASISASGVNLPTISDGTTPLGSVANVRELMVRVCDIPTLLDAPLLRYPTVQEPKTEPWTAWRGRGWTVCDLELLESFTKQREQAKCLCIVDQIRANERNKIDADTDLRQCILCGDVGDGELDVCGRLLNVDADKWVHVNCALWSAEVAEVNGALRNVDEAVRRGQTVPCRVCGRLGATLMCAKQECHLQHGGFHLKCARQANGRFVRDKMFFCALHEVRDDQQIFQLRALRRLYVDRDENRLISKLFRANVAPASSSGGLLMRVGSLIFTKIGQLLPDQLKNFHTLANIFPVGYTVSRLFWSADSLDYRVRFDCAIVDSGNQPQFQVSFGSRVHRDTSATQAWMPVLLAVRKMRDEHGEVLKMFPTQMSGETLFGLNEPAISKLTESLPGVEQLLSYNFKHVDPLKGPLMDLPLALNPSGCARCEPLSRNFQKQKKTRWQITPQKSRPSQHFAGAASFSTACVDLMASRETRARHASSISAILRSCDPSMVRKLRANGLSDEAIAMAVGGGPSTSATFSQYKKMTKEWRNNVYLARSKIQGLGLYAKRDLEMNSMVIEYIGELIRSEVGEIREKRYLAQNRGVYMFRIDEATLIDATMTGGLARYINHSCDPNCSTKVVTVCEEKHIIIYANRPIKADEELTYDYQFEEEDTSDKIACLCGAPNCAKFMN</sequence>
<feature type="compositionally biased region" description="Basic residues" evidence="17">
    <location>
        <begin position="699"/>
        <end position="709"/>
    </location>
</feature>
<protein>
    <recommendedName>
        <fullName evidence="25">Histone-lysine N-methyltransferase</fullName>
    </recommendedName>
</protein>
<feature type="region of interest" description="Disordered" evidence="17">
    <location>
        <begin position="184"/>
        <end position="349"/>
    </location>
</feature>
<dbReference type="Gene3D" id="3.30.160.360">
    <property type="match status" value="1"/>
</dbReference>
<keyword evidence="9" id="KW-0862">Zinc</keyword>
<feature type="compositionally biased region" description="Low complexity" evidence="17">
    <location>
        <begin position="206"/>
        <end position="235"/>
    </location>
</feature>
<evidence type="ECO:0000313" key="23">
    <source>
        <dbReference type="EMBL" id="KAK0417055.1"/>
    </source>
</evidence>
<dbReference type="InterPro" id="IPR019787">
    <property type="entry name" value="Znf_PHD-finger"/>
</dbReference>
<dbReference type="EMBL" id="JAUCMV010000002">
    <property type="protein sequence ID" value="KAK0417055.1"/>
    <property type="molecule type" value="Genomic_DNA"/>
</dbReference>
<dbReference type="InterPro" id="IPR011011">
    <property type="entry name" value="Znf_FYVE_PHD"/>
</dbReference>
<dbReference type="SMART" id="SM00541">
    <property type="entry name" value="FYRN"/>
    <property type="match status" value="1"/>
</dbReference>
<name>A0AA39I3B2_9BILA</name>
<dbReference type="GO" id="GO:0005700">
    <property type="term" value="C:polytene chromosome"/>
    <property type="evidence" value="ECO:0007669"/>
    <property type="project" value="UniProtKB-ARBA"/>
</dbReference>
<feature type="region of interest" description="Disordered" evidence="17">
    <location>
        <begin position="1456"/>
        <end position="1478"/>
    </location>
</feature>
<reference evidence="23" key="1">
    <citation type="submission" date="2023-06" db="EMBL/GenBank/DDBJ databases">
        <title>Genomic analysis of the entomopathogenic nematode Steinernema hermaphroditum.</title>
        <authorList>
            <person name="Schwarz E.M."/>
            <person name="Heppert J.K."/>
            <person name="Baniya A."/>
            <person name="Schwartz H.T."/>
            <person name="Tan C.-H."/>
            <person name="Antoshechkin I."/>
            <person name="Sternberg P.W."/>
            <person name="Goodrich-Blair H."/>
            <person name="Dillman A.R."/>
        </authorList>
    </citation>
    <scope>NUCLEOTIDE SEQUENCE</scope>
    <source>
        <strain evidence="23">PS9179</strain>
        <tissue evidence="23">Whole animal</tissue>
    </source>
</reference>
<feature type="region of interest" description="Disordered" evidence="17">
    <location>
        <begin position="1"/>
        <end position="23"/>
    </location>
</feature>
<keyword evidence="4" id="KW-0808">Transferase</keyword>
<dbReference type="GO" id="GO:0045944">
    <property type="term" value="P:positive regulation of transcription by RNA polymerase II"/>
    <property type="evidence" value="ECO:0007669"/>
    <property type="project" value="TreeGrafter"/>
</dbReference>
<feature type="region of interest" description="Disordered" evidence="17">
    <location>
        <begin position="1248"/>
        <end position="1277"/>
    </location>
</feature>
<keyword evidence="7" id="KW-0677">Repeat</keyword>
<keyword evidence="24" id="KW-1185">Reference proteome</keyword>
<dbReference type="Gene3D" id="1.10.30.10">
    <property type="entry name" value="High mobility group box domain"/>
    <property type="match status" value="1"/>
</dbReference>
<evidence type="ECO:0000256" key="11">
    <source>
        <dbReference type="ARBA" id="ARBA00023015"/>
    </source>
</evidence>
<dbReference type="Pfam" id="PF00856">
    <property type="entry name" value="SET"/>
    <property type="match status" value="1"/>
</dbReference>
<keyword evidence="16" id="KW-0175">Coiled coil</keyword>
<dbReference type="GO" id="GO:0003713">
    <property type="term" value="F:transcription coactivator activity"/>
    <property type="evidence" value="ECO:0007669"/>
    <property type="project" value="TreeGrafter"/>
</dbReference>
<dbReference type="InterPro" id="IPR003616">
    <property type="entry name" value="Post-SET_dom"/>
</dbReference>
<keyword evidence="11" id="KW-0805">Transcription regulation</keyword>
<feature type="coiled-coil region" evidence="16">
    <location>
        <begin position="1093"/>
        <end position="1166"/>
    </location>
</feature>
<dbReference type="GO" id="GO:0003677">
    <property type="term" value="F:DNA binding"/>
    <property type="evidence" value="ECO:0007669"/>
    <property type="project" value="UniProtKB-UniRule"/>
</dbReference>
<evidence type="ECO:0000256" key="13">
    <source>
        <dbReference type="ARBA" id="ARBA00023242"/>
    </source>
</evidence>
<evidence type="ECO:0008006" key="25">
    <source>
        <dbReference type="Google" id="ProtNLM"/>
    </source>
</evidence>
<feature type="region of interest" description="Disordered" evidence="17">
    <location>
        <begin position="687"/>
        <end position="716"/>
    </location>
</feature>
<evidence type="ECO:0000256" key="10">
    <source>
        <dbReference type="ARBA" id="ARBA00022853"/>
    </source>
</evidence>
<dbReference type="PROSITE" id="PS51805">
    <property type="entry name" value="EPHD"/>
    <property type="match status" value="1"/>
</dbReference>
<keyword evidence="2" id="KW-0597">Phosphoprotein</keyword>
<dbReference type="SMART" id="SM00542">
    <property type="entry name" value="FYRC"/>
    <property type="match status" value="1"/>
</dbReference>
<accession>A0AA39I3B2</accession>
<evidence type="ECO:0000256" key="6">
    <source>
        <dbReference type="ARBA" id="ARBA00022723"/>
    </source>
</evidence>
<evidence type="ECO:0000259" key="19">
    <source>
        <dbReference type="PROSITE" id="PS50118"/>
    </source>
</evidence>
<evidence type="ECO:0000259" key="22">
    <source>
        <dbReference type="PROSITE" id="PS51805"/>
    </source>
</evidence>
<dbReference type="FunFam" id="3.30.40.10:FF:000002">
    <property type="entry name" value="Histone-lysine N-methyltransferase"/>
    <property type="match status" value="1"/>
</dbReference>
<feature type="domain" description="PHD-type" evidence="22">
    <location>
        <begin position="1868"/>
        <end position="1978"/>
    </location>
</feature>
<dbReference type="SMART" id="SM00249">
    <property type="entry name" value="PHD"/>
    <property type="match status" value="5"/>
</dbReference>
<evidence type="ECO:0000256" key="9">
    <source>
        <dbReference type="ARBA" id="ARBA00022833"/>
    </source>
</evidence>
<evidence type="ECO:0000259" key="18">
    <source>
        <dbReference type="PROSITE" id="PS50016"/>
    </source>
</evidence>
<evidence type="ECO:0000313" key="24">
    <source>
        <dbReference type="Proteomes" id="UP001175271"/>
    </source>
</evidence>
<feature type="region of interest" description="Disordered" evidence="17">
    <location>
        <begin position="853"/>
        <end position="897"/>
    </location>
</feature>
<feature type="compositionally biased region" description="Basic residues" evidence="17">
    <location>
        <begin position="304"/>
        <end position="324"/>
    </location>
</feature>
<keyword evidence="3" id="KW-0489">Methyltransferase</keyword>
<dbReference type="PROSITE" id="PS50280">
    <property type="entry name" value="SET"/>
    <property type="match status" value="1"/>
</dbReference>
<dbReference type="SUPFAM" id="SSF82199">
    <property type="entry name" value="SET domain"/>
    <property type="match status" value="1"/>
</dbReference>
<dbReference type="InterPro" id="IPR009071">
    <property type="entry name" value="HMG_box_dom"/>
</dbReference>
<feature type="domain" description="SET" evidence="20">
    <location>
        <begin position="2291"/>
        <end position="2407"/>
    </location>
</feature>
<dbReference type="Pfam" id="PF05964">
    <property type="entry name" value="FYRN"/>
    <property type="match status" value="1"/>
</dbReference>
<dbReference type="InterPro" id="IPR013083">
    <property type="entry name" value="Znf_RING/FYVE/PHD"/>
</dbReference>